<sequence>MTVRGRRDQVELRVPGQQAQQLPAGIPTGPGHRDPDSHTHLRMTMQRTVSTHIPCGNHAVPGVTFPRPPHPSPHKSPSTIPKSPNYPAKRDRLALRGVKAGARHPLRTSQGRDAGSAREDRLVLRGVKQGARHP</sequence>
<feature type="region of interest" description="Disordered" evidence="1">
    <location>
        <begin position="52"/>
        <end position="134"/>
    </location>
</feature>
<feature type="compositionally biased region" description="Basic and acidic residues" evidence="1">
    <location>
        <begin position="1"/>
        <end position="11"/>
    </location>
</feature>
<proteinExistence type="predicted"/>
<keyword evidence="3" id="KW-1185">Reference proteome</keyword>
<organism evidence="2 3">
    <name type="scientific">Actinoplanes palleronii</name>
    <dbReference type="NCBI Taxonomy" id="113570"/>
    <lineage>
        <taxon>Bacteria</taxon>
        <taxon>Bacillati</taxon>
        <taxon>Actinomycetota</taxon>
        <taxon>Actinomycetes</taxon>
        <taxon>Micromonosporales</taxon>
        <taxon>Micromonosporaceae</taxon>
        <taxon>Actinoplanes</taxon>
    </lineage>
</organism>
<dbReference type="EMBL" id="BOMS01000053">
    <property type="protein sequence ID" value="GIE68031.1"/>
    <property type="molecule type" value="Genomic_DNA"/>
</dbReference>
<dbReference type="Proteomes" id="UP000624709">
    <property type="component" value="Unassembled WGS sequence"/>
</dbReference>
<feature type="region of interest" description="Disordered" evidence="1">
    <location>
        <begin position="1"/>
        <end position="40"/>
    </location>
</feature>
<accession>A0ABQ4BBJ6</accession>
<protein>
    <submittedName>
        <fullName evidence="2">Uncharacterized protein</fullName>
    </submittedName>
</protein>
<name>A0ABQ4BBJ6_9ACTN</name>
<evidence type="ECO:0000313" key="2">
    <source>
        <dbReference type="EMBL" id="GIE68031.1"/>
    </source>
</evidence>
<comment type="caution">
    <text evidence="2">The sequence shown here is derived from an EMBL/GenBank/DDBJ whole genome shotgun (WGS) entry which is preliminary data.</text>
</comment>
<evidence type="ECO:0000313" key="3">
    <source>
        <dbReference type="Proteomes" id="UP000624709"/>
    </source>
</evidence>
<gene>
    <name evidence="2" type="ORF">Apa02nite_041390</name>
</gene>
<evidence type="ECO:0000256" key="1">
    <source>
        <dbReference type="SAM" id="MobiDB-lite"/>
    </source>
</evidence>
<reference evidence="2 3" key="1">
    <citation type="submission" date="2021-01" db="EMBL/GenBank/DDBJ databases">
        <title>Whole genome shotgun sequence of Actinoplanes palleronii NBRC 14916.</title>
        <authorList>
            <person name="Komaki H."/>
            <person name="Tamura T."/>
        </authorList>
    </citation>
    <scope>NUCLEOTIDE SEQUENCE [LARGE SCALE GENOMIC DNA]</scope>
    <source>
        <strain evidence="2 3">NBRC 14916</strain>
    </source>
</reference>